<dbReference type="InterPro" id="IPR036610">
    <property type="entry name" value="PEBP-like_sf"/>
</dbReference>
<dbReference type="NCBIfam" id="TIGR00481">
    <property type="entry name" value="YbhB/YbcL family Raf kinase inhibitor-like protein"/>
    <property type="match status" value="1"/>
</dbReference>
<dbReference type="CDD" id="cd00865">
    <property type="entry name" value="PEBP_bact_arch"/>
    <property type="match status" value="1"/>
</dbReference>
<dbReference type="InterPro" id="IPR008914">
    <property type="entry name" value="PEBP"/>
</dbReference>
<protein>
    <submittedName>
        <fullName evidence="1">YbhB/YbcL family Raf kinase inhibitor-like protein</fullName>
    </submittedName>
</protein>
<sequence length="200" mass="21619">MSATVPDWLGTALASTGAGMPKHAAKLLIAELADQRSFARGGFAFSSPAFDNGEELDPCFTADEEDAVAPPLEWSAPPPGAQEIVIIVQDADANGDTPTLHWAVWGLPGQKGKLLEGEAPPRVGKNAKHNSEWLLPEPPQDDEPHRYVFQIFALDLPMTVMPGAKMADLIQSMKGQVTAANILTATYKREEWEDEEGDDE</sequence>
<dbReference type="RefSeq" id="WP_170012597.1">
    <property type="nucleotide sequence ID" value="NZ_JABCRE010000003.1"/>
</dbReference>
<evidence type="ECO:0000313" key="2">
    <source>
        <dbReference type="Proteomes" id="UP000561181"/>
    </source>
</evidence>
<proteinExistence type="predicted"/>
<dbReference type="InterPro" id="IPR005247">
    <property type="entry name" value="YbhB_YbcL/LppC-like"/>
</dbReference>
<name>A0A848QPX2_9SPHN</name>
<dbReference type="Proteomes" id="UP000561181">
    <property type="component" value="Unassembled WGS sequence"/>
</dbReference>
<comment type="caution">
    <text evidence="1">The sequence shown here is derived from an EMBL/GenBank/DDBJ whole genome shotgun (WGS) entry which is preliminary data.</text>
</comment>
<gene>
    <name evidence="1" type="ORF">HKD42_08940</name>
</gene>
<organism evidence="1 2">
    <name type="scientific">Pontixanthobacter rizhaonensis</name>
    <dbReference type="NCBI Taxonomy" id="2730337"/>
    <lineage>
        <taxon>Bacteria</taxon>
        <taxon>Pseudomonadati</taxon>
        <taxon>Pseudomonadota</taxon>
        <taxon>Alphaproteobacteria</taxon>
        <taxon>Sphingomonadales</taxon>
        <taxon>Erythrobacteraceae</taxon>
        <taxon>Pontixanthobacter</taxon>
    </lineage>
</organism>
<dbReference type="EMBL" id="JABCRE010000003">
    <property type="protein sequence ID" value="NMW32185.1"/>
    <property type="molecule type" value="Genomic_DNA"/>
</dbReference>
<dbReference type="AlphaFoldDB" id="A0A848QPX2"/>
<evidence type="ECO:0000313" key="1">
    <source>
        <dbReference type="EMBL" id="NMW32185.1"/>
    </source>
</evidence>
<dbReference type="Gene3D" id="3.90.280.10">
    <property type="entry name" value="PEBP-like"/>
    <property type="match status" value="1"/>
</dbReference>
<reference evidence="1 2" key="1">
    <citation type="submission" date="2020-04" db="EMBL/GenBank/DDBJ databases">
        <authorList>
            <person name="Liu A."/>
        </authorList>
    </citation>
    <scope>NUCLEOTIDE SEQUENCE [LARGE SCALE GENOMIC DNA]</scope>
    <source>
        <strain evidence="1 2">RZ02</strain>
    </source>
</reference>
<dbReference type="Pfam" id="PF01161">
    <property type="entry name" value="PBP"/>
    <property type="match status" value="1"/>
</dbReference>
<dbReference type="SUPFAM" id="SSF49777">
    <property type="entry name" value="PEBP-like"/>
    <property type="match status" value="1"/>
</dbReference>
<accession>A0A848QPX2</accession>
<keyword evidence="2" id="KW-1185">Reference proteome</keyword>